<feature type="compositionally biased region" description="Polar residues" evidence="1">
    <location>
        <begin position="525"/>
        <end position="535"/>
    </location>
</feature>
<dbReference type="Pfam" id="PF02992">
    <property type="entry name" value="Transposase_21"/>
    <property type="match status" value="1"/>
</dbReference>
<dbReference type="PANTHER" id="PTHR10775">
    <property type="entry name" value="OS08G0208400 PROTEIN"/>
    <property type="match status" value="1"/>
</dbReference>
<evidence type="ECO:0000313" key="4">
    <source>
        <dbReference type="Proteomes" id="UP001234989"/>
    </source>
</evidence>
<dbReference type="InterPro" id="IPR025452">
    <property type="entry name" value="DUF4218"/>
</dbReference>
<accession>A0AAF0UFW1</accession>
<feature type="domain" description="DUF4218" evidence="2">
    <location>
        <begin position="451"/>
        <end position="518"/>
    </location>
</feature>
<dbReference type="EMBL" id="CP133620">
    <property type="protein sequence ID" value="WMV45292.1"/>
    <property type="molecule type" value="Genomic_DNA"/>
</dbReference>
<dbReference type="PANTHER" id="PTHR10775:SF158">
    <property type="entry name" value="TNP2-LIKE TRANSPOSON PROTEIN"/>
    <property type="match status" value="1"/>
</dbReference>
<dbReference type="InterPro" id="IPR004242">
    <property type="entry name" value="Transposase_21"/>
</dbReference>
<gene>
    <name evidence="3" type="ORF">MTR67_038677</name>
</gene>
<sequence>MMSNVVPPCELPCYPSSLLDFAGSVVNQLTHEQFSQLVQLLNQANVTQPDASLADHNATTACADDVNAETCKYCHTSRWKPEKKSNTDHTPTTKHMRWHAEDDNKDGTLRHPRYGEAWKKFDTTFPEFSSDPRNVRLGLAGDDFNPFGTMSSSHSIWPVILVPYNLPPWLCMKQPNFILSMIIPGLRAPGNNIDVYLQPFIKELKELWSDGVDTFDKSKNEVFRMRAALMWTVSDFLGLDSLSGWNTHTGLACPSCNFDAEPCRLPHSRKWCFIGHRRFLSRNHKFRMMRHHFDGTVEERTPPKKLSGSYIFRQVKYINVTFGRLIELNRKRKLNKQRNDDEGGTQQWRKKSIFFDLPYWESNLLRHNLDVMHIEKNVFDNIIYTLVNDKEKSKDHIKARKDLQDMGIWRDLWPNENGECRLGAFTIPKKKKLAFLKTLKNILVPDCYAIDEVKQRRPVHYRWMYFVERLLGHFKSLVRNKSQLEGSIAEGHKVEEVLTLDSRYFDEIRLRLNRPKRVNDEPNHNEASGKSSMFPQQGKPVGGSTTEPLTTLEKTQAH</sequence>
<dbReference type="Proteomes" id="UP001234989">
    <property type="component" value="Chromosome 9"/>
</dbReference>
<dbReference type="Pfam" id="PF13960">
    <property type="entry name" value="DUF4218"/>
    <property type="match status" value="1"/>
</dbReference>
<reference evidence="3" key="1">
    <citation type="submission" date="2023-08" db="EMBL/GenBank/DDBJ databases">
        <title>A de novo genome assembly of Solanum verrucosum Schlechtendal, a Mexican diploid species geographically isolated from the other diploid A-genome species in potato relatives.</title>
        <authorList>
            <person name="Hosaka K."/>
        </authorList>
    </citation>
    <scope>NUCLEOTIDE SEQUENCE</scope>
    <source>
        <tissue evidence="3">Young leaves</tissue>
    </source>
</reference>
<feature type="region of interest" description="Disordered" evidence="1">
    <location>
        <begin position="516"/>
        <end position="558"/>
    </location>
</feature>
<evidence type="ECO:0000259" key="2">
    <source>
        <dbReference type="Pfam" id="PF13960"/>
    </source>
</evidence>
<dbReference type="AlphaFoldDB" id="A0AAF0UFW1"/>
<name>A0AAF0UFW1_SOLVR</name>
<proteinExistence type="predicted"/>
<evidence type="ECO:0000313" key="3">
    <source>
        <dbReference type="EMBL" id="WMV45292.1"/>
    </source>
</evidence>
<organism evidence="3 4">
    <name type="scientific">Solanum verrucosum</name>
    <dbReference type="NCBI Taxonomy" id="315347"/>
    <lineage>
        <taxon>Eukaryota</taxon>
        <taxon>Viridiplantae</taxon>
        <taxon>Streptophyta</taxon>
        <taxon>Embryophyta</taxon>
        <taxon>Tracheophyta</taxon>
        <taxon>Spermatophyta</taxon>
        <taxon>Magnoliopsida</taxon>
        <taxon>eudicotyledons</taxon>
        <taxon>Gunneridae</taxon>
        <taxon>Pentapetalae</taxon>
        <taxon>asterids</taxon>
        <taxon>lamiids</taxon>
        <taxon>Solanales</taxon>
        <taxon>Solanaceae</taxon>
        <taxon>Solanoideae</taxon>
        <taxon>Solaneae</taxon>
        <taxon>Solanum</taxon>
    </lineage>
</organism>
<protein>
    <recommendedName>
        <fullName evidence="2">DUF4218 domain-containing protein</fullName>
    </recommendedName>
</protein>
<feature type="compositionally biased region" description="Polar residues" evidence="1">
    <location>
        <begin position="543"/>
        <end position="558"/>
    </location>
</feature>
<keyword evidence="4" id="KW-1185">Reference proteome</keyword>
<evidence type="ECO:0000256" key="1">
    <source>
        <dbReference type="SAM" id="MobiDB-lite"/>
    </source>
</evidence>